<keyword evidence="2" id="KW-0328">Glycosyltransferase</keyword>
<dbReference type="SUPFAM" id="SSF53448">
    <property type="entry name" value="Nucleotide-diphospho-sugar transferases"/>
    <property type="match status" value="1"/>
</dbReference>
<dbReference type="InterPro" id="IPR029044">
    <property type="entry name" value="Nucleotide-diphossugar_trans"/>
</dbReference>
<feature type="compositionally biased region" description="Basic and acidic residues" evidence="4">
    <location>
        <begin position="464"/>
        <end position="484"/>
    </location>
</feature>
<feature type="region of interest" description="Disordered" evidence="4">
    <location>
        <begin position="21"/>
        <end position="47"/>
    </location>
</feature>
<evidence type="ECO:0000256" key="5">
    <source>
        <dbReference type="SAM" id="Phobius"/>
    </source>
</evidence>
<dbReference type="Pfam" id="PF13641">
    <property type="entry name" value="Glyco_tranf_2_3"/>
    <property type="match status" value="1"/>
</dbReference>
<organism evidence="6 7">
    <name type="scientific">Microbacterium enclense</name>
    <dbReference type="NCBI Taxonomy" id="993073"/>
    <lineage>
        <taxon>Bacteria</taxon>
        <taxon>Bacillati</taxon>
        <taxon>Actinomycetota</taxon>
        <taxon>Actinomycetes</taxon>
        <taxon>Micrococcales</taxon>
        <taxon>Microbacteriaceae</taxon>
        <taxon>Microbacterium</taxon>
    </lineage>
</organism>
<dbReference type="OrthoDB" id="7431422at2"/>
<dbReference type="GO" id="GO:0016757">
    <property type="term" value="F:glycosyltransferase activity"/>
    <property type="evidence" value="ECO:0007669"/>
    <property type="project" value="UniProtKB-KW"/>
</dbReference>
<dbReference type="PANTHER" id="PTHR43630:SF1">
    <property type="entry name" value="POLY-BETA-1,6-N-ACETYL-D-GLUCOSAMINE SYNTHASE"/>
    <property type="match status" value="1"/>
</dbReference>
<keyword evidence="5" id="KW-0812">Transmembrane</keyword>
<proteinExistence type="inferred from homology"/>
<name>A0A443JCH6_9MICO</name>
<sequence length="499" mass="55137">MPALGPSLSLLAQAAPDPTPEPLLTPVAPVPGQVPGDVTEIPAPAQPGSSISGGFLPDWSIGEWVGYSGIILLAVLLTVVATTTLWWMLHAWRSAEDLRATQFSSSPRPARHRFTLLVPGRHEEEVMGQTLDRLAQQDHPDFEIIAIVGHDDPGTEFVVRQAAARHPDLITVVVDDSVPKNKPKALNKALRIATGDIVGVFDAEDEVHPGLLTVVDSKFQETGADVVQGGVQLMNFETSWWSLRNVLEYYFWFRSRLHFHARSKFIPLGGNTVFVTRDRLEWSRGWDDQCLAEDCELGVRLSSDGAKVVVAYNPEYVTREETPPTLTSLYKQRTRWNQGFLQVLGKGEWKKLPTLRQRLYARYLLNMPFLQAATGLLIPVSIAFILLVKVPTPVALITFLPLVPTVITLVAEAAGLTEFGRVYERKVRVRDYVRLVLGLVPYQIFLAAAAVRSVVRQVRGDGSWEKTEHTGAHRDTTASDDEGRPATPELIGTAAEAAR</sequence>
<accession>A0A443JCH6</accession>
<evidence type="ECO:0000256" key="1">
    <source>
        <dbReference type="ARBA" id="ARBA00006739"/>
    </source>
</evidence>
<dbReference type="PANTHER" id="PTHR43630">
    <property type="entry name" value="POLY-BETA-1,6-N-ACETYL-D-GLUCOSAMINE SYNTHASE"/>
    <property type="match status" value="1"/>
</dbReference>
<evidence type="ECO:0000313" key="6">
    <source>
        <dbReference type="EMBL" id="RWR18063.1"/>
    </source>
</evidence>
<protein>
    <submittedName>
        <fullName evidence="6">Glycosyltransferase family 2 protein</fullName>
    </submittedName>
</protein>
<reference evidence="6 7" key="1">
    <citation type="journal article" date="2018" name="Front. Microbiol.">
        <title>Novel Insights Into Bacterial Dimethylsulfoniopropionate Catabolism in the East China Sea.</title>
        <authorList>
            <person name="Liu J."/>
            <person name="Liu J."/>
            <person name="Zhang S.H."/>
            <person name="Liang J."/>
            <person name="Lin H."/>
            <person name="Song D."/>
            <person name="Yang G.P."/>
            <person name="Todd J.D."/>
            <person name="Zhang X.H."/>
        </authorList>
    </citation>
    <scope>NUCLEOTIDE SEQUENCE [LARGE SCALE GENOMIC DNA]</scope>
    <source>
        <strain evidence="6 7">ZYFD042</strain>
    </source>
</reference>
<keyword evidence="3 6" id="KW-0808">Transferase</keyword>
<feature type="transmembrane region" description="Helical" evidence="5">
    <location>
        <begin position="432"/>
        <end position="451"/>
    </location>
</feature>
<comment type="caution">
    <text evidence="6">The sequence shown here is derived from an EMBL/GenBank/DDBJ whole genome shotgun (WGS) entry which is preliminary data.</text>
</comment>
<dbReference type="AlphaFoldDB" id="A0A443JCH6"/>
<keyword evidence="5" id="KW-1133">Transmembrane helix</keyword>
<evidence type="ECO:0000313" key="7">
    <source>
        <dbReference type="Proteomes" id="UP000285970"/>
    </source>
</evidence>
<feature type="transmembrane region" description="Helical" evidence="5">
    <location>
        <begin position="363"/>
        <end position="388"/>
    </location>
</feature>
<feature type="transmembrane region" description="Helical" evidence="5">
    <location>
        <begin position="64"/>
        <end position="89"/>
    </location>
</feature>
<dbReference type="EMBL" id="RBZY01000034">
    <property type="protein sequence ID" value="RWR18063.1"/>
    <property type="molecule type" value="Genomic_DNA"/>
</dbReference>
<evidence type="ECO:0000256" key="3">
    <source>
        <dbReference type="ARBA" id="ARBA00022679"/>
    </source>
</evidence>
<keyword evidence="5" id="KW-0472">Membrane</keyword>
<dbReference type="RefSeq" id="WP_128218069.1">
    <property type="nucleotide sequence ID" value="NZ_RBZY01000034.1"/>
</dbReference>
<feature type="transmembrane region" description="Helical" evidence="5">
    <location>
        <begin position="394"/>
        <end position="411"/>
    </location>
</feature>
<feature type="region of interest" description="Disordered" evidence="4">
    <location>
        <begin position="464"/>
        <end position="499"/>
    </location>
</feature>
<comment type="similarity">
    <text evidence="1">Belongs to the glycosyltransferase 2 family.</text>
</comment>
<dbReference type="Proteomes" id="UP000285970">
    <property type="component" value="Unassembled WGS sequence"/>
</dbReference>
<dbReference type="Gene3D" id="3.90.550.10">
    <property type="entry name" value="Spore Coat Polysaccharide Biosynthesis Protein SpsA, Chain A"/>
    <property type="match status" value="1"/>
</dbReference>
<evidence type="ECO:0000256" key="2">
    <source>
        <dbReference type="ARBA" id="ARBA00022676"/>
    </source>
</evidence>
<evidence type="ECO:0000256" key="4">
    <source>
        <dbReference type="SAM" id="MobiDB-lite"/>
    </source>
</evidence>
<gene>
    <name evidence="6" type="ORF">D8Y23_10395</name>
</gene>